<feature type="region of interest" description="Disordered" evidence="3">
    <location>
        <begin position="1"/>
        <end position="27"/>
    </location>
</feature>
<dbReference type="CDD" id="cd17546">
    <property type="entry name" value="REC_hyHK_CKI1_RcsC-like"/>
    <property type="match status" value="1"/>
</dbReference>
<reference evidence="5" key="1">
    <citation type="submission" date="2023-02" db="EMBL/GenBank/DDBJ databases">
        <authorList>
            <person name="Palmer J.M."/>
        </authorList>
    </citation>
    <scope>NUCLEOTIDE SEQUENCE</scope>
    <source>
        <strain evidence="5">FW57</strain>
    </source>
</reference>
<dbReference type="InterPro" id="IPR011006">
    <property type="entry name" value="CheY-like_superfamily"/>
</dbReference>
<dbReference type="GO" id="GO:0000160">
    <property type="term" value="P:phosphorelay signal transduction system"/>
    <property type="evidence" value="ECO:0007669"/>
    <property type="project" value="InterPro"/>
</dbReference>
<feature type="domain" description="Response regulatory" evidence="4">
    <location>
        <begin position="207"/>
        <end position="336"/>
    </location>
</feature>
<gene>
    <name evidence="5" type="ORF">NEMBOFW57_000147</name>
</gene>
<evidence type="ECO:0000259" key="4">
    <source>
        <dbReference type="PROSITE" id="PS50110"/>
    </source>
</evidence>
<dbReference type="PROSITE" id="PS50110">
    <property type="entry name" value="RESPONSE_REGULATORY"/>
    <property type="match status" value="1"/>
</dbReference>
<proteinExistence type="predicted"/>
<dbReference type="PANTHER" id="PTHR43719:SF28">
    <property type="entry name" value="PEROXIDE STRESS-ACTIVATED HISTIDINE KINASE MAK1-RELATED"/>
    <property type="match status" value="1"/>
</dbReference>
<evidence type="ECO:0000256" key="3">
    <source>
        <dbReference type="SAM" id="MobiDB-lite"/>
    </source>
</evidence>
<dbReference type="AlphaFoldDB" id="A0AAD4EZV9"/>
<protein>
    <recommendedName>
        <fullName evidence="4">Response regulatory domain-containing protein</fullName>
    </recommendedName>
</protein>
<dbReference type="Pfam" id="PF00072">
    <property type="entry name" value="Response_reg"/>
    <property type="match status" value="1"/>
</dbReference>
<name>A0AAD4EZV9_9PEZI</name>
<evidence type="ECO:0000313" key="5">
    <source>
        <dbReference type="EMBL" id="KAG7290150.1"/>
    </source>
</evidence>
<dbReference type="Gene3D" id="3.40.50.2300">
    <property type="match status" value="1"/>
</dbReference>
<dbReference type="InterPro" id="IPR001789">
    <property type="entry name" value="Sig_transdc_resp-reg_receiver"/>
</dbReference>
<comment type="caution">
    <text evidence="2">Lacks conserved residue(s) required for the propagation of feature annotation.</text>
</comment>
<dbReference type="InterPro" id="IPR050956">
    <property type="entry name" value="2C_system_His_kinase"/>
</dbReference>
<feature type="compositionally biased region" description="Polar residues" evidence="3">
    <location>
        <begin position="1"/>
        <end position="13"/>
    </location>
</feature>
<evidence type="ECO:0000256" key="2">
    <source>
        <dbReference type="PROSITE-ProRule" id="PRU00169"/>
    </source>
</evidence>
<dbReference type="EMBL" id="JAHCVI010000001">
    <property type="protein sequence ID" value="KAG7290150.1"/>
    <property type="molecule type" value="Genomic_DNA"/>
</dbReference>
<evidence type="ECO:0000256" key="1">
    <source>
        <dbReference type="ARBA" id="ARBA00022553"/>
    </source>
</evidence>
<dbReference type="Proteomes" id="UP001197093">
    <property type="component" value="Unassembled WGS sequence"/>
</dbReference>
<keyword evidence="1" id="KW-0597">Phosphoprotein</keyword>
<keyword evidence="6" id="KW-1185">Reference proteome</keyword>
<dbReference type="SUPFAM" id="SSF52172">
    <property type="entry name" value="CheY-like"/>
    <property type="match status" value="1"/>
</dbReference>
<sequence length="361" mass="39810">MGSSQSVTGSAGSIQERPERPETPVECSATPCYPKEPVLRVSFGANAGGFVRGFPSEGGVYELYCSATELDFLGLDRFETAQPSGDAAEEDALCAKLRLLGAEWWPSLHASQKAWSLDIQHQGSLSTQRYELDRLRFLGVASNGGVWALEAGEEECSRRQLGRINNARDMEEKCRQIEKFGGTFYASPSDCPLLDFKSPFPERASVHVLVADHDASSREALRRLLEELGFSRVTTVGDGKAALEFLSAAAEDKTQMFTQTELPIIDGLECARLLRMDINFNLHYAHLAIIAMRHHTPSTQGGKNPRDRRSLAIGFSGLLSYPIQKKELERILVSSTLKGPRRFLFAGPSVEDARRGAKVMR</sequence>
<dbReference type="PANTHER" id="PTHR43719">
    <property type="entry name" value="TWO-COMPONENT HISTIDINE KINASE"/>
    <property type="match status" value="1"/>
</dbReference>
<evidence type="ECO:0000313" key="6">
    <source>
        <dbReference type="Proteomes" id="UP001197093"/>
    </source>
</evidence>
<organism evidence="5 6">
    <name type="scientific">Staphylotrichum longicolle</name>
    <dbReference type="NCBI Taxonomy" id="669026"/>
    <lineage>
        <taxon>Eukaryota</taxon>
        <taxon>Fungi</taxon>
        <taxon>Dikarya</taxon>
        <taxon>Ascomycota</taxon>
        <taxon>Pezizomycotina</taxon>
        <taxon>Sordariomycetes</taxon>
        <taxon>Sordariomycetidae</taxon>
        <taxon>Sordariales</taxon>
        <taxon>Chaetomiaceae</taxon>
        <taxon>Staphylotrichum</taxon>
    </lineage>
</organism>
<accession>A0AAD4EZV9</accession>
<comment type="caution">
    <text evidence="5">The sequence shown here is derived from an EMBL/GenBank/DDBJ whole genome shotgun (WGS) entry which is preliminary data.</text>
</comment>